<dbReference type="AlphaFoldDB" id="A0A1Y1YND2"/>
<evidence type="ECO:0000256" key="2">
    <source>
        <dbReference type="SAM" id="SignalP"/>
    </source>
</evidence>
<protein>
    <submittedName>
        <fullName evidence="3">Uncharacterized protein</fullName>
    </submittedName>
</protein>
<feature type="signal peptide" evidence="2">
    <location>
        <begin position="1"/>
        <end position="20"/>
    </location>
</feature>
<feature type="region of interest" description="Disordered" evidence="1">
    <location>
        <begin position="89"/>
        <end position="186"/>
    </location>
</feature>
<reference evidence="3 4" key="1">
    <citation type="submission" date="2016-07" db="EMBL/GenBank/DDBJ databases">
        <title>Pervasive Adenine N6-methylation of Active Genes in Fungi.</title>
        <authorList>
            <consortium name="DOE Joint Genome Institute"/>
            <person name="Mondo S.J."/>
            <person name="Dannebaum R.O."/>
            <person name="Kuo R.C."/>
            <person name="Labutti K."/>
            <person name="Haridas S."/>
            <person name="Kuo A."/>
            <person name="Salamov A."/>
            <person name="Ahrendt S.R."/>
            <person name="Lipzen A."/>
            <person name="Sullivan W."/>
            <person name="Andreopoulos W.B."/>
            <person name="Clum A."/>
            <person name="Lindquist E."/>
            <person name="Daum C."/>
            <person name="Ramamoorthy G.K."/>
            <person name="Gryganskyi A."/>
            <person name="Culley D."/>
            <person name="Magnuson J.K."/>
            <person name="James T.Y."/>
            <person name="O'Malley M.A."/>
            <person name="Stajich J.E."/>
            <person name="Spatafora J.W."/>
            <person name="Visel A."/>
            <person name="Grigoriev I.V."/>
        </authorList>
    </citation>
    <scope>NUCLEOTIDE SEQUENCE [LARGE SCALE GENOMIC DNA]</scope>
    <source>
        <strain evidence="3 4">CBS 931.73</strain>
    </source>
</reference>
<accession>A0A1Y1YND2</accession>
<organism evidence="3 4">
    <name type="scientific">Basidiobolus meristosporus CBS 931.73</name>
    <dbReference type="NCBI Taxonomy" id="1314790"/>
    <lineage>
        <taxon>Eukaryota</taxon>
        <taxon>Fungi</taxon>
        <taxon>Fungi incertae sedis</taxon>
        <taxon>Zoopagomycota</taxon>
        <taxon>Entomophthoromycotina</taxon>
        <taxon>Basidiobolomycetes</taxon>
        <taxon>Basidiobolales</taxon>
        <taxon>Basidiobolaceae</taxon>
        <taxon>Basidiobolus</taxon>
    </lineage>
</organism>
<dbReference type="Proteomes" id="UP000193498">
    <property type="component" value="Unassembled WGS sequence"/>
</dbReference>
<feature type="compositionally biased region" description="Basic and acidic residues" evidence="1">
    <location>
        <begin position="89"/>
        <end position="122"/>
    </location>
</feature>
<sequence>MHFSSISIALILSTVSSVLSAPVQSYNRYDVEDGYNNGEYEMDHRYTDYPENYGKDNEVYRWDEADYKRREELEYDNEAEYVPLRESKYGGERGREHEYESEREYGYERNGSDDPEPRRPLFEEEPVDQENMKKGPVANEEAKTASPESQQKDTTPASTGVNSERVAPASGSTSNDAGTDCPGVTGLLGVCVNVNL</sequence>
<proteinExistence type="predicted"/>
<feature type="compositionally biased region" description="Polar residues" evidence="1">
    <location>
        <begin position="146"/>
        <end position="162"/>
    </location>
</feature>
<keyword evidence="4" id="KW-1185">Reference proteome</keyword>
<feature type="chain" id="PRO_5012011008" evidence="2">
    <location>
        <begin position="21"/>
        <end position="196"/>
    </location>
</feature>
<comment type="caution">
    <text evidence="3">The sequence shown here is derived from an EMBL/GenBank/DDBJ whole genome shotgun (WGS) entry which is preliminary data.</text>
</comment>
<evidence type="ECO:0000313" key="4">
    <source>
        <dbReference type="Proteomes" id="UP000193498"/>
    </source>
</evidence>
<gene>
    <name evidence="3" type="ORF">K493DRAFT_313191</name>
</gene>
<evidence type="ECO:0000313" key="3">
    <source>
        <dbReference type="EMBL" id="ORX99512.1"/>
    </source>
</evidence>
<keyword evidence="2" id="KW-0732">Signal</keyword>
<dbReference type="EMBL" id="MCFE01000096">
    <property type="protein sequence ID" value="ORX99512.1"/>
    <property type="molecule type" value="Genomic_DNA"/>
</dbReference>
<evidence type="ECO:0000256" key="1">
    <source>
        <dbReference type="SAM" id="MobiDB-lite"/>
    </source>
</evidence>
<dbReference type="InParanoid" id="A0A1Y1YND2"/>
<name>A0A1Y1YND2_9FUNG</name>